<evidence type="ECO:0000259" key="7">
    <source>
        <dbReference type="PROSITE" id="PS51272"/>
    </source>
</evidence>
<evidence type="ECO:0000256" key="3">
    <source>
        <dbReference type="ARBA" id="ARBA00023295"/>
    </source>
</evidence>
<feature type="signal peptide" evidence="6">
    <location>
        <begin position="1"/>
        <end position="26"/>
    </location>
</feature>
<keyword evidence="3 4" id="KW-0326">Glycosidase</keyword>
<feature type="domain" description="GH26" evidence="8">
    <location>
        <begin position="396"/>
        <end position="756"/>
    </location>
</feature>
<dbReference type="InterPro" id="IPR015295">
    <property type="entry name" value="CBM27"/>
</dbReference>
<reference evidence="9" key="1">
    <citation type="submission" date="2021-04" db="EMBL/GenBank/DDBJ databases">
        <title>Draft genome sequence of Xylanibacillus composti strain K13.</title>
        <authorList>
            <person name="Uke A."/>
            <person name="Chhe C."/>
            <person name="Baramee S."/>
            <person name="Kosugi A."/>
        </authorList>
    </citation>
    <scope>NUCLEOTIDE SEQUENCE</scope>
    <source>
        <strain evidence="9">K13</strain>
    </source>
</reference>
<organism evidence="9 10">
    <name type="scientific">Xylanibacillus composti</name>
    <dbReference type="NCBI Taxonomy" id="1572762"/>
    <lineage>
        <taxon>Bacteria</taxon>
        <taxon>Bacillati</taxon>
        <taxon>Bacillota</taxon>
        <taxon>Bacilli</taxon>
        <taxon>Bacillales</taxon>
        <taxon>Paenibacillaceae</taxon>
        <taxon>Xylanibacillus</taxon>
    </lineage>
</organism>
<evidence type="ECO:0000256" key="5">
    <source>
        <dbReference type="SAM" id="MobiDB-lite"/>
    </source>
</evidence>
<comment type="caution">
    <text evidence="9">The sequence shown here is derived from an EMBL/GenBank/DDBJ whole genome shotgun (WGS) entry which is preliminary data.</text>
</comment>
<feature type="active site" description="Proton donor" evidence="4">
    <location>
        <position position="557"/>
    </location>
</feature>
<dbReference type="InterPro" id="IPR049475">
    <property type="entry name" value="Mann_GBD_bact"/>
</dbReference>
<dbReference type="InterPro" id="IPR013783">
    <property type="entry name" value="Ig-like_fold"/>
</dbReference>
<dbReference type="InterPro" id="IPR008979">
    <property type="entry name" value="Galactose-bd-like_sf"/>
</dbReference>
<dbReference type="Pfam" id="PF00395">
    <property type="entry name" value="SLH"/>
    <property type="match status" value="3"/>
</dbReference>
<dbReference type="Pfam" id="PF21253">
    <property type="entry name" value="Mann_GBD_bact"/>
    <property type="match status" value="2"/>
</dbReference>
<dbReference type="Pfam" id="PF09212">
    <property type="entry name" value="CBM27"/>
    <property type="match status" value="1"/>
</dbReference>
<feature type="domain" description="SLH" evidence="7">
    <location>
        <begin position="25"/>
        <end position="88"/>
    </location>
</feature>
<dbReference type="EMBL" id="BOVK01000005">
    <property type="protein sequence ID" value="GIQ67527.1"/>
    <property type="molecule type" value="Genomic_DNA"/>
</dbReference>
<feature type="domain" description="SLH" evidence="7">
    <location>
        <begin position="89"/>
        <end position="147"/>
    </location>
</feature>
<dbReference type="Proteomes" id="UP000677918">
    <property type="component" value="Unassembled WGS sequence"/>
</dbReference>
<evidence type="ECO:0000256" key="6">
    <source>
        <dbReference type="SAM" id="SignalP"/>
    </source>
</evidence>
<dbReference type="GO" id="GO:0016985">
    <property type="term" value="F:mannan endo-1,4-beta-mannosidase activity"/>
    <property type="evidence" value="ECO:0007669"/>
    <property type="project" value="InterPro"/>
</dbReference>
<feature type="chain" id="PRO_5035313372" description="Mannan endo-1,4-beta-mannosidase" evidence="6">
    <location>
        <begin position="27"/>
        <end position="1542"/>
    </location>
</feature>
<comment type="similarity">
    <text evidence="1 4">Belongs to the glycosyl hydrolase 26 family.</text>
</comment>
<dbReference type="InterPro" id="IPR001119">
    <property type="entry name" value="SLH_dom"/>
</dbReference>
<feature type="active site" description="Nucleophile" evidence="4">
    <location>
        <position position="667"/>
    </location>
</feature>
<dbReference type="SUPFAM" id="SSF49785">
    <property type="entry name" value="Galactose-binding domain-like"/>
    <property type="match status" value="4"/>
</dbReference>
<sequence>MNRTRKLFITMIVAAMMVSLAAPAFAQSVYSDVSGHWAESGIERWQAHGVIQGYPDGSFRPNEPVTRAEFVTILNGIFGFYAEGNRSFADVPAEAWYAKGMAVARQAGYYEGFPGNLARPSEALTRQDAAALLARMFALEPEAGTEKNFADQASIAPYAAEAVQALAGNVSGYPDGTFRPSGLITRAEVVQLMNQLIAGFFARPGEVEGGTISGNAVINQKDVVLKNATILGNLYIAPGVADGDAALDAVTVEGTTFLSGGGEHTVGANDSTFADIEIERKEGALRFQTSGPTTIDSITVRTPATLELGEGTTVKKVVIYADGTQIVGDGSIEVLIIEADGVTVNGEPVERGETSVGGGTVGFVPGGGSSSSGGGGSRPDRGNNNVIDLVDKDATPMTQSLFAYLLNTQGKQIIFGQQHVTDEALSDAVNADGVVSDVYNSVGDYPGLFGWDTLSLDGYEKPGSTSASPESNVNALIAEMKRAHDLGGILTLSMHPRNFVTGGAYNDVSGKVVDKILPGGSHNAEFNAWLDNIAAFANGLVDEEGRHIPVLFRPFHEQSGGWFWWGTTYTTVDEYKELYRYTVEYLRDKKDVHNFLYVYSPNGPFGGNAERFLTWYPGDDYVDVLGLDQYDNKDNAGSEGFLNGLVEDLGMISRLAEEKGKISAFSEFGYSPQGMNKTGNNPVWFTSMLNAIKADPDARKIAYMQTWANFGFPTNVFVPYRDVKLVDPDTNEPYGDSDLLPDFIDFYEDSYTAFSRDLVGVYDYKANVKQDKPSFMHVVSPLEQQSLKEETLTIRARVLHADHARVTYSVNDSEEVEMTLDEEGFYYMGSWTPDATHNGTIVEVTVRLYENGWITHESTKLVQVQVPEILIDTYTFDDDLEGVAYAGAYYNAIGGDPGTGSIEHAVIDGNGVLQLNVTDMVYTDSWQELKLELKNIDDAVLRLTNRVKFEVMVPVDAGSKSADAQVQGVGLLPPDYGTKYEAAGALLSSLTVTNNVYKYEAVVTFPQPQKLEEAEGIALSIVGKYLEHEGPIYVDNIAFYRAFMEEPDDPAIVDTFEGYQGLDALLRNAYTIEGDNPVILSLSPDVKGDGHFGLRYEYDLDREYVGITKALNTDWSSFNKLRFWLKPDGSGQKLVLQFTFSGIAYEAYPSLEGTEEGWVDIHLNDFVPAQWETAHQGRALTKKDLQNVTKFGLFINLQPGESDRPASVIYIDEIQAIYDESADEVPGDGPPPLAPGLINDFEEDRGGWAIEHSVNNANARELGISTDDPASGSASLSVTFDLDGTDFEIARVEGLNISKVDTLQLKAKLSNGFANAVLYLKDSDYGWHATEPVALSTETYTTLSLPIDKIPGPEAIYAIGVKLSDFSGTGSAKLYIDDVELLAEGSGGTAPGILHDFEIDVEGWQAVNASGGPWVTDEWAASGSQSLKADIPLGSEINVELKSTANRDFSGLSALKAQVKQASWGDAGSGIKAKLFVKTGAGWAWADSGEASLNSDSGTELTIDLTAVSDLDQVKEIGIEIIVPADSADDVTAVYVDHVVLE</sequence>
<evidence type="ECO:0000256" key="4">
    <source>
        <dbReference type="PROSITE-ProRule" id="PRU01100"/>
    </source>
</evidence>
<feature type="domain" description="SLH" evidence="7">
    <location>
        <begin position="148"/>
        <end position="207"/>
    </location>
</feature>
<dbReference type="InterPro" id="IPR051465">
    <property type="entry name" value="Cell_Envelope_Struct_Comp"/>
</dbReference>
<proteinExistence type="inferred from homology"/>
<dbReference type="Gene3D" id="3.20.20.80">
    <property type="entry name" value="Glycosidases"/>
    <property type="match status" value="1"/>
</dbReference>
<evidence type="ECO:0000256" key="2">
    <source>
        <dbReference type="ARBA" id="ARBA00022801"/>
    </source>
</evidence>
<dbReference type="PROSITE" id="PS51272">
    <property type="entry name" value="SLH"/>
    <property type="match status" value="3"/>
</dbReference>
<evidence type="ECO:0000259" key="8">
    <source>
        <dbReference type="PROSITE" id="PS51764"/>
    </source>
</evidence>
<dbReference type="InterPro" id="IPR017853">
    <property type="entry name" value="GH"/>
</dbReference>
<evidence type="ECO:0000313" key="10">
    <source>
        <dbReference type="Proteomes" id="UP000677918"/>
    </source>
</evidence>
<name>A0A8J4H156_9BACL</name>
<keyword evidence="6" id="KW-0732">Signal</keyword>
<evidence type="ECO:0000313" key="9">
    <source>
        <dbReference type="EMBL" id="GIQ67527.1"/>
    </source>
</evidence>
<dbReference type="GO" id="GO:0008810">
    <property type="term" value="F:cellulase activity"/>
    <property type="evidence" value="ECO:0007669"/>
    <property type="project" value="InterPro"/>
</dbReference>
<dbReference type="RefSeq" id="WP_213410121.1">
    <property type="nucleotide sequence ID" value="NZ_BOVK01000005.1"/>
</dbReference>
<accession>A0A8J4H156</accession>
<dbReference type="InterPro" id="IPR022790">
    <property type="entry name" value="GH26_dom"/>
</dbReference>
<evidence type="ECO:0000256" key="1">
    <source>
        <dbReference type="ARBA" id="ARBA00007754"/>
    </source>
</evidence>
<dbReference type="InterPro" id="IPR005087">
    <property type="entry name" value="CBM11"/>
</dbReference>
<feature type="region of interest" description="Disordered" evidence="5">
    <location>
        <begin position="347"/>
        <end position="385"/>
    </location>
</feature>
<dbReference type="SUPFAM" id="SSF51445">
    <property type="entry name" value="(Trans)glycosidases"/>
    <property type="match status" value="1"/>
</dbReference>
<keyword evidence="10" id="KW-1185">Reference proteome</keyword>
<protein>
    <recommendedName>
        <fullName evidence="11">Mannan endo-1,4-beta-mannosidase</fullName>
    </recommendedName>
</protein>
<dbReference type="GO" id="GO:0006080">
    <property type="term" value="P:substituted mannan metabolic process"/>
    <property type="evidence" value="ECO:0007669"/>
    <property type="project" value="InterPro"/>
</dbReference>
<feature type="compositionally biased region" description="Gly residues" evidence="5">
    <location>
        <begin position="355"/>
        <end position="377"/>
    </location>
</feature>
<dbReference type="InterPro" id="IPR000805">
    <property type="entry name" value="Glyco_hydro_26"/>
</dbReference>
<gene>
    <name evidence="9" type="ORF">XYCOK13_03510</name>
</gene>
<dbReference type="Pfam" id="PF02156">
    <property type="entry name" value="Glyco_hydro_26"/>
    <property type="match status" value="1"/>
</dbReference>
<dbReference type="GO" id="GO:0030245">
    <property type="term" value="P:cellulose catabolic process"/>
    <property type="evidence" value="ECO:0007669"/>
    <property type="project" value="InterPro"/>
</dbReference>
<dbReference type="PRINTS" id="PR00739">
    <property type="entry name" value="GLHYDRLASE26"/>
</dbReference>
<keyword evidence="2 4" id="KW-0378">Hydrolase</keyword>
<dbReference type="PROSITE" id="PS51764">
    <property type="entry name" value="GH26"/>
    <property type="match status" value="1"/>
</dbReference>
<dbReference type="Pfam" id="PF03425">
    <property type="entry name" value="CBM_11"/>
    <property type="match status" value="1"/>
</dbReference>
<evidence type="ECO:0008006" key="11">
    <source>
        <dbReference type="Google" id="ProtNLM"/>
    </source>
</evidence>
<dbReference type="Gene3D" id="2.60.120.260">
    <property type="entry name" value="Galactose-binding domain-like"/>
    <property type="match status" value="3"/>
</dbReference>
<dbReference type="Gene3D" id="2.60.40.10">
    <property type="entry name" value="Immunoglobulins"/>
    <property type="match status" value="1"/>
</dbReference>
<dbReference type="PANTHER" id="PTHR43308">
    <property type="entry name" value="OUTER MEMBRANE PROTEIN ALPHA-RELATED"/>
    <property type="match status" value="1"/>
</dbReference>